<keyword evidence="1" id="KW-1133">Transmembrane helix</keyword>
<comment type="caution">
    <text evidence="4">The sequence shown here is derived from an EMBL/GenBank/DDBJ whole genome shotgun (WGS) entry which is preliminary data.</text>
</comment>
<dbReference type="SUPFAM" id="SSF46785">
    <property type="entry name" value="Winged helix' DNA-binding domain"/>
    <property type="match status" value="1"/>
</dbReference>
<dbReference type="Pfam" id="PF24034">
    <property type="entry name" value="DUF7343"/>
    <property type="match status" value="1"/>
</dbReference>
<proteinExistence type="predicted"/>
<organism evidence="4">
    <name type="scientific">Archaeoglobus fulgidus</name>
    <dbReference type="NCBI Taxonomy" id="2234"/>
    <lineage>
        <taxon>Archaea</taxon>
        <taxon>Methanobacteriati</taxon>
        <taxon>Methanobacteriota</taxon>
        <taxon>Archaeoglobi</taxon>
        <taxon>Archaeoglobales</taxon>
        <taxon>Archaeoglobaceae</taxon>
        <taxon>Archaeoglobus</taxon>
    </lineage>
</organism>
<dbReference type="InterPro" id="IPR036388">
    <property type="entry name" value="WH-like_DNA-bd_sf"/>
</dbReference>
<sequence>MRKILLLTIILISITNASAVEIYGKVYRWDTLDVLEDAVVEIKDGSVQRMVSENGEYSFNVTPGNYTIIAYSGEYYAVENVTVKSSMRFDLILFPKLEDTDEIPDFPVFEEKTESFPYYIIAILVSGLVLVVLFIIKIRSEKQVTELETALEDYELPEDLAVVVDLIIKEGGRITQKELRKKLGYSEAKMSLIIADLERRGIVEKVKKGRGNIIFLKKKQIP</sequence>
<dbReference type="Gene3D" id="2.60.40.1120">
    <property type="entry name" value="Carboxypeptidase-like, regulatory domain"/>
    <property type="match status" value="1"/>
</dbReference>
<dbReference type="EMBL" id="DSCQ01000019">
    <property type="protein sequence ID" value="HET20764.1"/>
    <property type="molecule type" value="Genomic_DNA"/>
</dbReference>
<evidence type="ECO:0000313" key="4">
    <source>
        <dbReference type="EMBL" id="HFW33135.1"/>
    </source>
</evidence>
<dbReference type="GO" id="GO:0030246">
    <property type="term" value="F:carbohydrate binding"/>
    <property type="evidence" value="ECO:0007669"/>
    <property type="project" value="InterPro"/>
</dbReference>
<dbReference type="InterPro" id="IPR013784">
    <property type="entry name" value="Carb-bd-like_fold"/>
</dbReference>
<evidence type="ECO:0000256" key="1">
    <source>
        <dbReference type="SAM" id="Phobius"/>
    </source>
</evidence>
<evidence type="ECO:0000259" key="2">
    <source>
        <dbReference type="Pfam" id="PF24034"/>
    </source>
</evidence>
<dbReference type="InterPro" id="IPR055767">
    <property type="entry name" value="DUF7343"/>
</dbReference>
<dbReference type="InterPro" id="IPR036390">
    <property type="entry name" value="WH_DNA-bd_sf"/>
</dbReference>
<name>A0A7C3MDP6_ARCFL</name>
<reference evidence="4" key="1">
    <citation type="journal article" date="2020" name="mSystems">
        <title>Genome- and Community-Level Interaction Insights into Carbon Utilization and Element Cycling Functions of Hydrothermarchaeota in Hydrothermal Sediment.</title>
        <authorList>
            <person name="Zhou Z."/>
            <person name="Liu Y."/>
            <person name="Xu W."/>
            <person name="Pan J."/>
            <person name="Luo Z.H."/>
            <person name="Li M."/>
        </authorList>
    </citation>
    <scope>NUCLEOTIDE SEQUENCE [LARGE SCALE GENOMIC DNA]</scope>
    <source>
        <strain evidence="3">SpSt-12</strain>
        <strain evidence="4">SpSt-87</strain>
    </source>
</reference>
<feature type="domain" description="DUF7343" evidence="2">
    <location>
        <begin position="158"/>
        <end position="216"/>
    </location>
</feature>
<protein>
    <submittedName>
        <fullName evidence="4">Winged helix-turn-helix transcriptional regulator</fullName>
    </submittedName>
</protein>
<keyword evidence="1" id="KW-0472">Membrane</keyword>
<gene>
    <name evidence="3" type="ORF">ENN70_01365</name>
    <name evidence="4" type="ORF">ENW66_09360</name>
</gene>
<dbReference type="EMBL" id="DTLB01000052">
    <property type="protein sequence ID" value="HFW33135.1"/>
    <property type="molecule type" value="Genomic_DNA"/>
</dbReference>
<keyword evidence="1" id="KW-0812">Transmembrane</keyword>
<dbReference type="Gene3D" id="1.10.10.10">
    <property type="entry name" value="Winged helix-like DNA-binding domain superfamily/Winged helix DNA-binding domain"/>
    <property type="match status" value="1"/>
</dbReference>
<evidence type="ECO:0000313" key="3">
    <source>
        <dbReference type="EMBL" id="HET20764.1"/>
    </source>
</evidence>
<dbReference type="AlphaFoldDB" id="A0A7C3MDP6"/>
<dbReference type="SUPFAM" id="SSF49452">
    <property type="entry name" value="Starch-binding domain-like"/>
    <property type="match status" value="1"/>
</dbReference>
<accession>A0A7C3MDP6</accession>
<feature type="transmembrane region" description="Helical" evidence="1">
    <location>
        <begin position="116"/>
        <end position="136"/>
    </location>
</feature>